<comment type="function">
    <text evidence="3">Catalyzes the formation of N(4)-acetylcytidine (ac(4)C) at the wobble position of elongator tRNA(Met), using acetate and ATP as substrates. First activates an acetate ion to form acetyladenylate (Ac-AMP) and then transfers the acetyl group to tRNA to form ac(4)C34.</text>
</comment>
<dbReference type="InterPro" id="IPR014729">
    <property type="entry name" value="Rossmann-like_a/b/a_fold"/>
</dbReference>
<keyword evidence="3" id="KW-0067">ATP-binding</keyword>
<dbReference type="EC" id="6.3.4.-" evidence="3"/>
<dbReference type="Proteomes" id="UP000257144">
    <property type="component" value="Unassembled WGS sequence"/>
</dbReference>
<dbReference type="GO" id="GO:0000049">
    <property type="term" value="F:tRNA binding"/>
    <property type="evidence" value="ECO:0007669"/>
    <property type="project" value="UniProtKB-KW"/>
</dbReference>
<keyword evidence="2 3" id="KW-0819">tRNA processing</keyword>
<comment type="catalytic activity">
    <reaction evidence="3">
        <text>cytidine(34) in elongator tRNA(Met) + acetate + ATP = N(4)-acetylcytidine(34) in elongator tRNA(Met) + AMP + diphosphate</text>
        <dbReference type="Rhea" id="RHEA:58144"/>
        <dbReference type="Rhea" id="RHEA-COMP:10693"/>
        <dbReference type="Rhea" id="RHEA-COMP:10694"/>
        <dbReference type="ChEBI" id="CHEBI:30089"/>
        <dbReference type="ChEBI" id="CHEBI:30616"/>
        <dbReference type="ChEBI" id="CHEBI:33019"/>
        <dbReference type="ChEBI" id="CHEBI:74900"/>
        <dbReference type="ChEBI" id="CHEBI:82748"/>
        <dbReference type="ChEBI" id="CHEBI:456215"/>
    </reaction>
</comment>
<dbReference type="OrthoDB" id="9769796at2"/>
<dbReference type="RefSeq" id="WP_115450388.1">
    <property type="nucleotide sequence ID" value="NZ_QNQT01000001.1"/>
</dbReference>
<evidence type="ECO:0000313" key="4">
    <source>
        <dbReference type="EMBL" id="RDU38467.1"/>
    </source>
</evidence>
<comment type="similarity">
    <text evidence="3">Belongs to the TmcAL family.</text>
</comment>
<dbReference type="SUPFAM" id="SSF52374">
    <property type="entry name" value="Nucleotidylyl transferase"/>
    <property type="match status" value="1"/>
</dbReference>
<comment type="caution">
    <text evidence="3">Lacks conserved residue(s) required for the propagation of feature annotation.</text>
</comment>
<keyword evidence="4" id="KW-0808">Transferase</keyword>
<keyword evidence="1 3" id="KW-0436">Ligase</keyword>
<evidence type="ECO:0000256" key="3">
    <source>
        <dbReference type="HAMAP-Rule" id="MF_01539"/>
    </source>
</evidence>
<comment type="subcellular location">
    <subcellularLocation>
        <location evidence="3">Cytoplasm</location>
    </subcellularLocation>
</comment>
<evidence type="ECO:0000256" key="1">
    <source>
        <dbReference type="ARBA" id="ARBA00022598"/>
    </source>
</evidence>
<dbReference type="PANTHER" id="PTHR37825:SF1">
    <property type="entry name" value="TRNA(MET) CYTIDINE ACETATE LIGASE"/>
    <property type="match status" value="1"/>
</dbReference>
<organism evidence="4 5">
    <name type="scientific">Neobacillus piezotolerans</name>
    <dbReference type="NCBI Taxonomy" id="2259171"/>
    <lineage>
        <taxon>Bacteria</taxon>
        <taxon>Bacillati</taxon>
        <taxon>Bacillota</taxon>
        <taxon>Bacilli</taxon>
        <taxon>Bacillales</taxon>
        <taxon>Bacillaceae</taxon>
        <taxon>Neobacillus</taxon>
    </lineage>
</organism>
<name>A0A3D8GVJ9_9BACI</name>
<dbReference type="PANTHER" id="PTHR37825">
    <property type="entry name" value="TRNA(MET) CYTIDINE ACETATE LIGASE"/>
    <property type="match status" value="1"/>
</dbReference>
<keyword evidence="3" id="KW-0963">Cytoplasm</keyword>
<feature type="binding site" evidence="3">
    <location>
        <position position="101"/>
    </location>
    <ligand>
        <name>ATP</name>
        <dbReference type="ChEBI" id="CHEBI:30616"/>
    </ligand>
</feature>
<protein>
    <recommendedName>
        <fullName evidence="3">tRNA(Met) cytidine acetate ligase</fullName>
        <ecNumber evidence="3">6.3.4.-</ecNumber>
    </recommendedName>
</protein>
<keyword evidence="3" id="KW-0694">RNA-binding</keyword>
<feature type="binding site" evidence="3">
    <location>
        <position position="162"/>
    </location>
    <ligand>
        <name>ATP</name>
        <dbReference type="ChEBI" id="CHEBI:30616"/>
    </ligand>
</feature>
<keyword evidence="5" id="KW-1185">Reference proteome</keyword>
<dbReference type="GO" id="GO:0005524">
    <property type="term" value="F:ATP binding"/>
    <property type="evidence" value="ECO:0007669"/>
    <property type="project" value="UniProtKB-KW"/>
</dbReference>
<dbReference type="GO" id="GO:0006400">
    <property type="term" value="P:tRNA modification"/>
    <property type="evidence" value="ECO:0007669"/>
    <property type="project" value="UniProtKB-UniRule"/>
</dbReference>
<proteinExistence type="inferred from homology"/>
<accession>A0A3D8GVJ9</accession>
<feature type="binding site" evidence="3">
    <location>
        <position position="187"/>
    </location>
    <ligand>
        <name>ATP</name>
        <dbReference type="ChEBI" id="CHEBI:30616"/>
    </ligand>
</feature>
<sequence length="406" mass="44770">MKAVGIVVEYNPFHNGHLYHLESAKEITGADIAIAAMSGSFLQRGEPALVSKWARTKMALLNGVDIVFELPYKFSTQKAELFARGAVSILDAAGCSHLCFGSESGEAGAFEKTAAFIDANRPAYDGLIKKYSKTGVSYPRAASLAFADLNPPPDTIPLSQPNNILGYHYVKSISSLNSRMKPMTVRRKNANYHDEDFSSATIASATSLRKALFAGDSGLEGIGRYIPGQTRKILLEYMGEFGGFHNWESYWPFLKYRLLQSSPEDLGTIYEAEEGLENRLVEAARRSANFQEFMEFAKTKRYTWTRIQRLCTHVLVNAKKEEMAADSTGASYLRLLGMTEKGRSYLNMHKGTLGLPLVSKLSSFPGTEINLDIRASAVYSLGIPGTPGQNLLEMEYSQPPVLIEKG</sequence>
<dbReference type="Pfam" id="PF05636">
    <property type="entry name" value="HIGH_NTase1"/>
    <property type="match status" value="1"/>
</dbReference>
<keyword evidence="3" id="KW-0547">Nucleotide-binding</keyword>
<dbReference type="NCBIfam" id="NF010191">
    <property type="entry name" value="PRK13670.1"/>
    <property type="match status" value="1"/>
</dbReference>
<dbReference type="GO" id="GO:0005737">
    <property type="term" value="C:cytoplasm"/>
    <property type="evidence" value="ECO:0007669"/>
    <property type="project" value="UniProtKB-SubCell"/>
</dbReference>
<dbReference type="Gene3D" id="3.40.50.620">
    <property type="entry name" value="HUPs"/>
    <property type="match status" value="1"/>
</dbReference>
<dbReference type="EMBL" id="QNQT01000001">
    <property type="protein sequence ID" value="RDU38467.1"/>
    <property type="molecule type" value="Genomic_DNA"/>
</dbReference>
<feature type="binding site" evidence="3">
    <location>
        <begin position="7"/>
        <end position="20"/>
    </location>
    <ligand>
        <name>ATP</name>
        <dbReference type="ChEBI" id="CHEBI:30616"/>
    </ligand>
</feature>
<dbReference type="GO" id="GO:0016740">
    <property type="term" value="F:transferase activity"/>
    <property type="evidence" value="ECO:0007669"/>
    <property type="project" value="UniProtKB-KW"/>
</dbReference>
<evidence type="ECO:0000313" key="5">
    <source>
        <dbReference type="Proteomes" id="UP000257144"/>
    </source>
</evidence>
<keyword evidence="3" id="KW-0820">tRNA-binding</keyword>
<dbReference type="AlphaFoldDB" id="A0A3D8GVJ9"/>
<gene>
    <name evidence="3" type="primary">tmcAL</name>
    <name evidence="4" type="ORF">DRW41_02570</name>
</gene>
<dbReference type="GO" id="GO:0016879">
    <property type="term" value="F:ligase activity, forming carbon-nitrogen bonds"/>
    <property type="evidence" value="ECO:0007669"/>
    <property type="project" value="UniProtKB-UniRule"/>
</dbReference>
<dbReference type="InterPro" id="IPR008513">
    <property type="entry name" value="tRNA(Met)_cyd_acetate_ligase"/>
</dbReference>
<evidence type="ECO:0000256" key="2">
    <source>
        <dbReference type="ARBA" id="ARBA00022694"/>
    </source>
</evidence>
<dbReference type="HAMAP" id="MF_01539">
    <property type="entry name" value="TmcAL"/>
    <property type="match status" value="1"/>
</dbReference>
<comment type="caution">
    <text evidence="4">The sequence shown here is derived from an EMBL/GenBank/DDBJ whole genome shotgun (WGS) entry which is preliminary data.</text>
</comment>
<reference evidence="4 5" key="1">
    <citation type="submission" date="2018-07" db="EMBL/GenBank/DDBJ databases">
        <title>Bacillus sp. YLB-04 draft genome sequence.</title>
        <authorList>
            <person name="Yu L."/>
            <person name="Tang X."/>
        </authorList>
    </citation>
    <scope>NUCLEOTIDE SEQUENCE [LARGE SCALE GENOMIC DNA]</scope>
    <source>
        <strain evidence="4 5">YLB-04</strain>
    </source>
</reference>